<feature type="compositionally biased region" description="Low complexity" evidence="1">
    <location>
        <begin position="1"/>
        <end position="19"/>
    </location>
</feature>
<feature type="region of interest" description="Disordered" evidence="1">
    <location>
        <begin position="1"/>
        <end position="25"/>
    </location>
</feature>
<reference evidence="2" key="1">
    <citation type="submission" date="2023-08" db="EMBL/GenBank/DDBJ databases">
        <authorList>
            <person name="Audoor S."/>
            <person name="Bilcke G."/>
        </authorList>
    </citation>
    <scope>NUCLEOTIDE SEQUENCE</scope>
</reference>
<dbReference type="EMBL" id="CAKOGP040001869">
    <property type="protein sequence ID" value="CAJ1954437.1"/>
    <property type="molecule type" value="Genomic_DNA"/>
</dbReference>
<proteinExistence type="predicted"/>
<organism evidence="2 3">
    <name type="scientific">Cylindrotheca closterium</name>
    <dbReference type="NCBI Taxonomy" id="2856"/>
    <lineage>
        <taxon>Eukaryota</taxon>
        <taxon>Sar</taxon>
        <taxon>Stramenopiles</taxon>
        <taxon>Ochrophyta</taxon>
        <taxon>Bacillariophyta</taxon>
        <taxon>Bacillariophyceae</taxon>
        <taxon>Bacillariophycidae</taxon>
        <taxon>Bacillariales</taxon>
        <taxon>Bacillariaceae</taxon>
        <taxon>Cylindrotheca</taxon>
    </lineage>
</organism>
<comment type="caution">
    <text evidence="2">The sequence shown here is derived from an EMBL/GenBank/DDBJ whole genome shotgun (WGS) entry which is preliminary data.</text>
</comment>
<protein>
    <submittedName>
        <fullName evidence="2">Uncharacterized protein</fullName>
    </submittedName>
</protein>
<dbReference type="AlphaFoldDB" id="A0AAD2FVM4"/>
<evidence type="ECO:0000313" key="2">
    <source>
        <dbReference type="EMBL" id="CAJ1954437.1"/>
    </source>
</evidence>
<evidence type="ECO:0000256" key="1">
    <source>
        <dbReference type="SAM" id="MobiDB-lite"/>
    </source>
</evidence>
<gene>
    <name evidence="2" type="ORF">CYCCA115_LOCUS15029</name>
</gene>
<dbReference type="Proteomes" id="UP001295423">
    <property type="component" value="Unassembled WGS sequence"/>
</dbReference>
<name>A0AAD2FVM4_9STRA</name>
<keyword evidence="3" id="KW-1185">Reference proteome</keyword>
<evidence type="ECO:0000313" key="3">
    <source>
        <dbReference type="Proteomes" id="UP001295423"/>
    </source>
</evidence>
<accession>A0AAD2FVM4</accession>
<sequence>MSSTPSSPIDSSSSSSSKSGTDNRPFKLQVPDLLAFSGRTEQYPGWKRKIMHELGKQALWNVLDSDDYHAKNPQISEAIFSAIAAALSGGLASPLSKELESAKEFNARKWTCISLEQRIGICKGIQRKKTVLKRVLILLQIERTTLSMQ</sequence>